<reference evidence="9" key="1">
    <citation type="submission" date="2018-11" db="EMBL/GenBank/DDBJ databases">
        <authorList>
            <consortium name="Pathogen Informatics"/>
        </authorList>
    </citation>
    <scope>NUCLEOTIDE SEQUENCE</scope>
</reference>
<keyword evidence="6" id="KW-0808">Transferase</keyword>
<keyword evidence="4 6" id="KW-0862">Zinc</keyword>
<evidence type="ECO:0000256" key="1">
    <source>
        <dbReference type="ARBA" id="ARBA00004123"/>
    </source>
</evidence>
<evidence type="ECO:0000256" key="3">
    <source>
        <dbReference type="ARBA" id="ARBA00022771"/>
    </source>
</evidence>
<feature type="coiled-coil region" evidence="7">
    <location>
        <begin position="5"/>
        <end position="74"/>
    </location>
</feature>
<comment type="caution">
    <text evidence="9">The sequence shown here is derived from an EMBL/GenBank/DDBJ whole genome shotgun (WGS) entry which is preliminary data.</text>
</comment>
<dbReference type="EMBL" id="CAAALY010285279">
    <property type="protein sequence ID" value="VEL43798.1"/>
    <property type="molecule type" value="Genomic_DNA"/>
</dbReference>
<dbReference type="GO" id="GO:0061630">
    <property type="term" value="F:ubiquitin protein ligase activity"/>
    <property type="evidence" value="ECO:0007669"/>
    <property type="project" value="UniProtKB-EC"/>
</dbReference>
<proteinExistence type="inferred from homology"/>
<evidence type="ECO:0000313" key="10">
    <source>
        <dbReference type="Proteomes" id="UP000784294"/>
    </source>
</evidence>
<comment type="subcellular location">
    <subcellularLocation>
        <location evidence="1 6">Nucleus</location>
    </subcellularLocation>
</comment>
<evidence type="ECO:0000256" key="7">
    <source>
        <dbReference type="SAM" id="Coils"/>
    </source>
</evidence>
<evidence type="ECO:0000256" key="2">
    <source>
        <dbReference type="ARBA" id="ARBA00022723"/>
    </source>
</evidence>
<dbReference type="PANTHER" id="PTHR23163:SF0">
    <property type="entry name" value="E3 UBIQUITIN-PROTEIN LIGASE BRE1"/>
    <property type="match status" value="1"/>
</dbReference>
<dbReference type="GO" id="GO:0033503">
    <property type="term" value="C:HULC complex"/>
    <property type="evidence" value="ECO:0007669"/>
    <property type="project" value="TreeGrafter"/>
</dbReference>
<evidence type="ECO:0000256" key="5">
    <source>
        <dbReference type="ARBA" id="ARBA00023242"/>
    </source>
</evidence>
<dbReference type="EC" id="2.3.2.27" evidence="6"/>
<name>A0A448XSE1_9PLAT</name>
<evidence type="ECO:0000313" key="9">
    <source>
        <dbReference type="EMBL" id="VEL43798.1"/>
    </source>
</evidence>
<dbReference type="Proteomes" id="UP000784294">
    <property type="component" value="Unassembled WGS sequence"/>
</dbReference>
<gene>
    <name evidence="9" type="ORF">PXEA_LOCUS37238</name>
</gene>
<comment type="pathway">
    <text evidence="6">Protein modification; protein ubiquitination.</text>
</comment>
<comment type="catalytic activity">
    <reaction evidence="6">
        <text>S-ubiquitinyl-[E2 ubiquitin-conjugating enzyme]-L-cysteine + [acceptor protein]-L-lysine = [E2 ubiquitin-conjugating enzyme]-L-cysteine + N(6)-ubiquitinyl-[acceptor protein]-L-lysine.</text>
        <dbReference type="EC" id="2.3.2.27"/>
    </reaction>
</comment>
<keyword evidence="2 6" id="KW-0479">Metal-binding</keyword>
<dbReference type="InterPro" id="IPR058642">
    <property type="entry name" value="BRE1A/B-like_dom"/>
</dbReference>
<dbReference type="InterPro" id="IPR013956">
    <property type="entry name" value="E3_ubiquit_lig_Bre1"/>
</dbReference>
<accession>A0A448XSE1</accession>
<keyword evidence="6" id="KW-0156">Chromatin regulator</keyword>
<comment type="similarity">
    <text evidence="6">Belongs to the BRE1 family.</text>
</comment>
<sequence length="97" mass="11638">MRTEMLLMEEQYSQLRREYETMELELKQAVAQNEQAGPINAEMRSLIATLQTQNKQFRVELTRLQRKFREATQDSDMVIFFSILRMNYPLFWIDAGK</sequence>
<dbReference type="GO" id="GO:0016567">
    <property type="term" value="P:protein ubiquitination"/>
    <property type="evidence" value="ECO:0007669"/>
    <property type="project" value="UniProtKB-UniRule"/>
</dbReference>
<keyword evidence="6" id="KW-0833">Ubl conjugation pathway</keyword>
<evidence type="ECO:0000256" key="4">
    <source>
        <dbReference type="ARBA" id="ARBA00022833"/>
    </source>
</evidence>
<dbReference type="UniPathway" id="UPA00143"/>
<organism evidence="9 10">
    <name type="scientific">Protopolystoma xenopodis</name>
    <dbReference type="NCBI Taxonomy" id="117903"/>
    <lineage>
        <taxon>Eukaryota</taxon>
        <taxon>Metazoa</taxon>
        <taxon>Spiralia</taxon>
        <taxon>Lophotrochozoa</taxon>
        <taxon>Platyhelminthes</taxon>
        <taxon>Monogenea</taxon>
        <taxon>Polyopisthocotylea</taxon>
        <taxon>Polystomatidea</taxon>
        <taxon>Polystomatidae</taxon>
        <taxon>Protopolystoma</taxon>
    </lineage>
</organism>
<dbReference type="GO" id="GO:0008270">
    <property type="term" value="F:zinc ion binding"/>
    <property type="evidence" value="ECO:0007669"/>
    <property type="project" value="UniProtKB-KW"/>
</dbReference>
<dbReference type="OrthoDB" id="10266039at2759"/>
<keyword evidence="6 7" id="KW-0175">Coiled coil</keyword>
<keyword evidence="3 6" id="KW-0863">Zinc-finger</keyword>
<dbReference type="Pfam" id="PF26052">
    <property type="entry name" value="BRE1B"/>
    <property type="match status" value="1"/>
</dbReference>
<evidence type="ECO:0000259" key="8">
    <source>
        <dbReference type="Pfam" id="PF26052"/>
    </source>
</evidence>
<dbReference type="GO" id="GO:0006325">
    <property type="term" value="P:chromatin organization"/>
    <property type="evidence" value="ECO:0007669"/>
    <property type="project" value="UniProtKB-KW"/>
</dbReference>
<dbReference type="AlphaFoldDB" id="A0A448XSE1"/>
<evidence type="ECO:0000256" key="6">
    <source>
        <dbReference type="RuleBase" id="RU365038"/>
    </source>
</evidence>
<feature type="domain" description="BRE1A/B-like" evidence="8">
    <location>
        <begin position="1"/>
        <end position="76"/>
    </location>
</feature>
<keyword evidence="10" id="KW-1185">Reference proteome</keyword>
<keyword evidence="5 6" id="KW-0539">Nucleus</keyword>
<dbReference type="GO" id="GO:0005634">
    <property type="term" value="C:nucleus"/>
    <property type="evidence" value="ECO:0007669"/>
    <property type="project" value="UniProtKB-SubCell"/>
</dbReference>
<protein>
    <recommendedName>
        <fullName evidence="6">E3 ubiquitin protein ligase</fullName>
        <ecNumber evidence="6">2.3.2.27</ecNumber>
    </recommendedName>
</protein>
<dbReference type="PANTHER" id="PTHR23163">
    <property type="entry name" value="RING FINGER PROTEIN-RELATED"/>
    <property type="match status" value="1"/>
</dbReference>